<evidence type="ECO:0008006" key="5">
    <source>
        <dbReference type="Google" id="ProtNLM"/>
    </source>
</evidence>
<protein>
    <recommendedName>
        <fullName evidence="5">Hydrophobin</fullName>
    </recommendedName>
</protein>
<sequence length="127" mass="13452">MQASAILYCLVLLQGALATPIEGPAPEVERRDIEPRAPTPLDIPFPGFPARNRGKKGGKGDDCATQQSTLCSAGSPYCCISDGNGGHVCQNTTACTQTVICCNNNNGFQICIGDLDFNMPITINIYT</sequence>
<evidence type="ECO:0000313" key="4">
    <source>
        <dbReference type="Proteomes" id="UP000777438"/>
    </source>
</evidence>
<gene>
    <name evidence="3" type="ORF">B0T10DRAFT_524179</name>
</gene>
<feature type="chain" id="PRO_5040116263" description="Hydrophobin" evidence="2">
    <location>
        <begin position="19"/>
        <end position="127"/>
    </location>
</feature>
<dbReference type="OrthoDB" id="3557221at2759"/>
<keyword evidence="4" id="KW-1185">Reference proteome</keyword>
<reference evidence="3 4" key="1">
    <citation type="journal article" date="2021" name="Nat. Commun.">
        <title>Genetic determinants of endophytism in the Arabidopsis root mycobiome.</title>
        <authorList>
            <person name="Mesny F."/>
            <person name="Miyauchi S."/>
            <person name="Thiergart T."/>
            <person name="Pickel B."/>
            <person name="Atanasova L."/>
            <person name="Karlsson M."/>
            <person name="Huettel B."/>
            <person name="Barry K.W."/>
            <person name="Haridas S."/>
            <person name="Chen C."/>
            <person name="Bauer D."/>
            <person name="Andreopoulos W."/>
            <person name="Pangilinan J."/>
            <person name="LaButti K."/>
            <person name="Riley R."/>
            <person name="Lipzen A."/>
            <person name="Clum A."/>
            <person name="Drula E."/>
            <person name="Henrissat B."/>
            <person name="Kohler A."/>
            <person name="Grigoriev I.V."/>
            <person name="Martin F.M."/>
            <person name="Hacquard S."/>
        </authorList>
    </citation>
    <scope>NUCLEOTIDE SEQUENCE [LARGE SCALE GENOMIC DNA]</scope>
    <source>
        <strain evidence="3 4">MPI-CAGE-CH-0241</strain>
    </source>
</reference>
<comment type="caution">
    <text evidence="3">The sequence shown here is derived from an EMBL/GenBank/DDBJ whole genome shotgun (WGS) entry which is preliminary data.</text>
</comment>
<dbReference type="AlphaFoldDB" id="A0A9P8VRC6"/>
<name>A0A9P8VRC6_9HYPO</name>
<feature type="region of interest" description="Disordered" evidence="1">
    <location>
        <begin position="26"/>
        <end position="64"/>
    </location>
</feature>
<dbReference type="Proteomes" id="UP000777438">
    <property type="component" value="Unassembled WGS sequence"/>
</dbReference>
<evidence type="ECO:0000256" key="2">
    <source>
        <dbReference type="SAM" id="SignalP"/>
    </source>
</evidence>
<evidence type="ECO:0000256" key="1">
    <source>
        <dbReference type="SAM" id="MobiDB-lite"/>
    </source>
</evidence>
<feature type="signal peptide" evidence="2">
    <location>
        <begin position="1"/>
        <end position="18"/>
    </location>
</feature>
<evidence type="ECO:0000313" key="3">
    <source>
        <dbReference type="EMBL" id="KAH6867779.1"/>
    </source>
</evidence>
<keyword evidence="2" id="KW-0732">Signal</keyword>
<feature type="compositionally biased region" description="Pro residues" evidence="1">
    <location>
        <begin position="37"/>
        <end position="47"/>
    </location>
</feature>
<proteinExistence type="predicted"/>
<accession>A0A9P8VRC6</accession>
<dbReference type="EMBL" id="JAGPYM010000090">
    <property type="protein sequence ID" value="KAH6867779.1"/>
    <property type="molecule type" value="Genomic_DNA"/>
</dbReference>
<organism evidence="3 4">
    <name type="scientific">Thelonectria olida</name>
    <dbReference type="NCBI Taxonomy" id="1576542"/>
    <lineage>
        <taxon>Eukaryota</taxon>
        <taxon>Fungi</taxon>
        <taxon>Dikarya</taxon>
        <taxon>Ascomycota</taxon>
        <taxon>Pezizomycotina</taxon>
        <taxon>Sordariomycetes</taxon>
        <taxon>Hypocreomycetidae</taxon>
        <taxon>Hypocreales</taxon>
        <taxon>Nectriaceae</taxon>
        <taxon>Thelonectria</taxon>
    </lineage>
</organism>